<evidence type="ECO:0000313" key="2">
    <source>
        <dbReference type="EMBL" id="PSB45768.1"/>
    </source>
</evidence>
<dbReference type="EMBL" id="PVWO01000492">
    <property type="protein sequence ID" value="PSB45768.1"/>
    <property type="molecule type" value="Genomic_DNA"/>
</dbReference>
<keyword evidence="3" id="KW-1185">Reference proteome</keyword>
<organism evidence="2 3">
    <name type="scientific">Chamaesiphon polymorphus CCALA 037</name>
    <dbReference type="NCBI Taxonomy" id="2107692"/>
    <lineage>
        <taxon>Bacteria</taxon>
        <taxon>Bacillati</taxon>
        <taxon>Cyanobacteriota</taxon>
        <taxon>Cyanophyceae</taxon>
        <taxon>Gomontiellales</taxon>
        <taxon>Chamaesiphonaceae</taxon>
        <taxon>Chamaesiphon</taxon>
    </lineage>
</organism>
<dbReference type="Proteomes" id="UP000238937">
    <property type="component" value="Unassembled WGS sequence"/>
</dbReference>
<keyword evidence="2" id="KW-0808">Transferase</keyword>
<protein>
    <submittedName>
        <fullName evidence="2">Class I SAM-dependent methyltransferase</fullName>
    </submittedName>
</protein>
<dbReference type="AlphaFoldDB" id="A0A2T1FLD6"/>
<dbReference type="GO" id="GO:0032259">
    <property type="term" value="P:methylation"/>
    <property type="evidence" value="ECO:0007669"/>
    <property type="project" value="UniProtKB-KW"/>
</dbReference>
<accession>A0A2T1FLD6</accession>
<dbReference type="Gene3D" id="3.40.50.150">
    <property type="entry name" value="Vaccinia Virus protein VP39"/>
    <property type="match status" value="1"/>
</dbReference>
<feature type="domain" description="Methyltransferase type 11" evidence="1">
    <location>
        <begin position="45"/>
        <end position="140"/>
    </location>
</feature>
<proteinExistence type="predicted"/>
<dbReference type="Pfam" id="PF08241">
    <property type="entry name" value="Methyltransf_11"/>
    <property type="match status" value="1"/>
</dbReference>
<dbReference type="InterPro" id="IPR013216">
    <property type="entry name" value="Methyltransf_11"/>
</dbReference>
<dbReference type="CDD" id="cd02440">
    <property type="entry name" value="AdoMet_MTases"/>
    <property type="match status" value="1"/>
</dbReference>
<dbReference type="RefSeq" id="WP_106311355.1">
    <property type="nucleotide sequence ID" value="NZ_PVWO01000492.1"/>
</dbReference>
<dbReference type="SUPFAM" id="SSF53335">
    <property type="entry name" value="S-adenosyl-L-methionine-dependent methyltransferases"/>
    <property type="match status" value="1"/>
</dbReference>
<gene>
    <name evidence="2" type="ORF">C7B77_25050</name>
</gene>
<dbReference type="InterPro" id="IPR029063">
    <property type="entry name" value="SAM-dependent_MTases_sf"/>
</dbReference>
<comment type="caution">
    <text evidence="2">The sequence shown here is derived from an EMBL/GenBank/DDBJ whole genome shotgun (WGS) entry which is preliminary data.</text>
</comment>
<keyword evidence="2" id="KW-0489">Methyltransferase</keyword>
<dbReference type="OrthoDB" id="511290at2"/>
<sequence length="255" mass="29192">MSSSSTTKDLYSGVEFSTWLELQNLDVQEQYLIQKYFQPELKTVEAGTNGGRILFKMQELGFTDLSGFDCIPALIDRAIERDPHRTIDFQVGDAIELAYPNNSFDQIIYLQQIICLIETSAARLKALQESYRILKPGGTGLFSFLNFESRSSQIIYSSYLTYLKLIRKLRGDDRSIQDLPWLKLGGKFNPNAIFDRSPYTYWYRVTEICDLLRSVGFEIVALGTETQIEADRLVTDDRELTARDLVGMLYVAVKK</sequence>
<evidence type="ECO:0000259" key="1">
    <source>
        <dbReference type="Pfam" id="PF08241"/>
    </source>
</evidence>
<name>A0A2T1FLD6_9CYAN</name>
<reference evidence="2 3" key="1">
    <citation type="submission" date="2018-03" db="EMBL/GenBank/DDBJ databases">
        <title>The ancient ancestry and fast evolution of plastids.</title>
        <authorList>
            <person name="Moore K.R."/>
            <person name="Magnabosco C."/>
            <person name="Momper L."/>
            <person name="Gold D.A."/>
            <person name="Bosak T."/>
            <person name="Fournier G.P."/>
        </authorList>
    </citation>
    <scope>NUCLEOTIDE SEQUENCE [LARGE SCALE GENOMIC DNA]</scope>
    <source>
        <strain evidence="2 3">CCALA 037</strain>
    </source>
</reference>
<dbReference type="GO" id="GO:0008757">
    <property type="term" value="F:S-adenosylmethionine-dependent methyltransferase activity"/>
    <property type="evidence" value="ECO:0007669"/>
    <property type="project" value="InterPro"/>
</dbReference>
<evidence type="ECO:0000313" key="3">
    <source>
        <dbReference type="Proteomes" id="UP000238937"/>
    </source>
</evidence>